<gene>
    <name evidence="1" type="ORF">FNL38_1011013</name>
</gene>
<dbReference type="EMBL" id="VNIQ01000001">
    <property type="protein sequence ID" value="TYQ08638.1"/>
    <property type="molecule type" value="Genomic_DNA"/>
</dbReference>
<sequence>MKALPAILTSVVVVCVVAVGVYLVTQRSPHGDTSRPLADTSAIIDGQPTTCTELFGATCSFDLQTEYNRWGEAIDSFVNSGLLGPYARSIGFVPAAKLSLQACGVSNTTGRTVLDFNDLARVENPDASTTDLFPFWNASRQFVCPAAP</sequence>
<accession>A0A652YYM0</accession>
<protein>
    <submittedName>
        <fullName evidence="1">Uncharacterized protein</fullName>
    </submittedName>
</protein>
<dbReference type="AlphaFoldDB" id="A0A652YYM0"/>
<proteinExistence type="predicted"/>
<reference evidence="1" key="1">
    <citation type="submission" date="2019-07" db="EMBL/GenBank/DDBJ databases">
        <title>Genomic Encyclopedia of Type Strains, Phase IV (KMG-IV): sequencing the most valuable type-strain genomes for metagenomic binning, comparative biology and taxonomic classification.</title>
        <authorList>
            <person name="Goeker M."/>
        </authorList>
    </citation>
    <scope>NUCLEOTIDE SEQUENCE</scope>
    <source>
        <strain evidence="1">DSM 44596</strain>
    </source>
</reference>
<organism evidence="1">
    <name type="scientific">Nocardia globerula</name>
    <dbReference type="NCBI Taxonomy" id="1818"/>
    <lineage>
        <taxon>Bacteria</taxon>
        <taxon>Bacillati</taxon>
        <taxon>Actinomycetota</taxon>
        <taxon>Actinomycetes</taxon>
        <taxon>Mycobacteriales</taxon>
        <taxon>Nocardiaceae</taxon>
        <taxon>Nocardia</taxon>
    </lineage>
</organism>
<evidence type="ECO:0000313" key="1">
    <source>
        <dbReference type="EMBL" id="TYQ08638.1"/>
    </source>
</evidence>
<comment type="caution">
    <text evidence="1">The sequence shown here is derived from an EMBL/GenBank/DDBJ whole genome shotgun (WGS) entry which is preliminary data.</text>
</comment>
<name>A0A652YYM0_NOCGL</name>